<proteinExistence type="predicted"/>
<keyword evidence="1" id="KW-0808">Transferase</keyword>
<dbReference type="InterPro" id="IPR000182">
    <property type="entry name" value="GNAT_dom"/>
</dbReference>
<reference evidence="4 5" key="1">
    <citation type="submission" date="2017-03" db="EMBL/GenBank/DDBJ databases">
        <title>Paenibacillus larvae genome sequencing.</title>
        <authorList>
            <person name="Dingman D.W."/>
        </authorList>
    </citation>
    <scope>NUCLEOTIDE SEQUENCE [LARGE SCALE GENOMIC DNA]</scope>
    <source>
        <strain evidence="4 5">SAG 10367</strain>
    </source>
</reference>
<evidence type="ECO:0000259" key="3">
    <source>
        <dbReference type="PROSITE" id="PS51186"/>
    </source>
</evidence>
<sequence>MDKQVEIVNYHPDYEESLAEMWNRSQEAWGGGTSVTTGDQVRRDEENSDSLAVFLAVYDNQVVGYCSLSEYTEDEGALYIHLLNVRPDYHGKKIGKMLVLRAVEETVHRGWPRVDLYTWESNMKAVPLYKRCGFFWEDREDTTHFMNFIPQIINCEAILPYMADIDWYADSSRTIEVVRDGHVENGFHTYTYTWNKNGRKLRVDIERRGRGSALSRQKIIYCQPWLRMPNPYSARNIPFYIGSLTNPGPRLELSLRVNLTGTSHLTGNSPSK</sequence>
<dbReference type="PROSITE" id="PS51186">
    <property type="entry name" value="GNAT"/>
    <property type="match status" value="1"/>
</dbReference>
<dbReference type="AlphaFoldDB" id="A0A1V0UP56"/>
<evidence type="ECO:0000313" key="5">
    <source>
        <dbReference type="Proteomes" id="UP000192727"/>
    </source>
</evidence>
<keyword evidence="2" id="KW-0012">Acyltransferase</keyword>
<dbReference type="Pfam" id="PF00583">
    <property type="entry name" value="Acetyltransf_1"/>
    <property type="match status" value="1"/>
</dbReference>
<evidence type="ECO:0000313" key="4">
    <source>
        <dbReference type="EMBL" id="ARF66866.1"/>
    </source>
</evidence>
<dbReference type="RefSeq" id="WP_083038423.1">
    <property type="nucleotide sequence ID" value="NZ_CP020557.1"/>
</dbReference>
<evidence type="ECO:0000256" key="1">
    <source>
        <dbReference type="ARBA" id="ARBA00022679"/>
    </source>
</evidence>
<accession>A0A1V0UP56</accession>
<name>A0A1V0UP56_9BACL</name>
<dbReference type="Proteomes" id="UP000192727">
    <property type="component" value="Chromosome"/>
</dbReference>
<dbReference type="EMBL" id="CP020557">
    <property type="protein sequence ID" value="ARF66866.1"/>
    <property type="molecule type" value="Genomic_DNA"/>
</dbReference>
<dbReference type="CDD" id="cd04301">
    <property type="entry name" value="NAT_SF"/>
    <property type="match status" value="1"/>
</dbReference>
<organism evidence="4 5">
    <name type="scientific">Paenibacillus larvae subsp. pulvifaciens</name>
    <dbReference type="NCBI Taxonomy" id="1477"/>
    <lineage>
        <taxon>Bacteria</taxon>
        <taxon>Bacillati</taxon>
        <taxon>Bacillota</taxon>
        <taxon>Bacilli</taxon>
        <taxon>Bacillales</taxon>
        <taxon>Paenibacillaceae</taxon>
        <taxon>Paenibacillus</taxon>
    </lineage>
</organism>
<dbReference type="InterPro" id="IPR050832">
    <property type="entry name" value="Bact_Acetyltransf"/>
</dbReference>
<evidence type="ECO:0000256" key="2">
    <source>
        <dbReference type="ARBA" id="ARBA00023315"/>
    </source>
</evidence>
<dbReference type="SUPFAM" id="SSF55729">
    <property type="entry name" value="Acyl-CoA N-acyltransferases (Nat)"/>
    <property type="match status" value="1"/>
</dbReference>
<dbReference type="InterPro" id="IPR016181">
    <property type="entry name" value="Acyl_CoA_acyltransferase"/>
</dbReference>
<dbReference type="GO" id="GO:0016747">
    <property type="term" value="F:acyltransferase activity, transferring groups other than amino-acyl groups"/>
    <property type="evidence" value="ECO:0007669"/>
    <property type="project" value="InterPro"/>
</dbReference>
<dbReference type="PANTHER" id="PTHR43877">
    <property type="entry name" value="AMINOALKYLPHOSPHONATE N-ACETYLTRANSFERASE-RELATED-RELATED"/>
    <property type="match status" value="1"/>
</dbReference>
<protein>
    <recommendedName>
        <fullName evidence="3">N-acetyltransferase domain-containing protein</fullName>
    </recommendedName>
</protein>
<gene>
    <name evidence="4" type="ORF">B7C51_02140</name>
</gene>
<dbReference type="Gene3D" id="3.40.630.30">
    <property type="match status" value="1"/>
</dbReference>
<feature type="domain" description="N-acetyltransferase" evidence="3">
    <location>
        <begin position="8"/>
        <end position="156"/>
    </location>
</feature>